<reference evidence="4 5" key="1">
    <citation type="submission" date="2018-08" db="EMBL/GenBank/DDBJ databases">
        <title>Comamonas testosteroni strain SWCO2.</title>
        <authorList>
            <person name="Jiang N."/>
            <person name="Zhang X.Z."/>
        </authorList>
    </citation>
    <scope>NUCLEOTIDE SEQUENCE [LARGE SCALE GENOMIC DNA]</scope>
    <source>
        <strain evidence="4 5">SWCO2</strain>
    </source>
</reference>
<feature type="domain" description="Peptidase M20 dimerisation" evidence="3">
    <location>
        <begin position="201"/>
        <end position="296"/>
    </location>
</feature>
<dbReference type="GO" id="GO:0046872">
    <property type="term" value="F:metal ion binding"/>
    <property type="evidence" value="ECO:0007669"/>
    <property type="project" value="UniProtKB-KW"/>
</dbReference>
<dbReference type="CDD" id="cd05666">
    <property type="entry name" value="M20_Acy1-like"/>
    <property type="match status" value="1"/>
</dbReference>
<dbReference type="GO" id="GO:0050118">
    <property type="term" value="F:N-acetyldiaminopimelate deacetylase activity"/>
    <property type="evidence" value="ECO:0007669"/>
    <property type="project" value="UniProtKB-ARBA"/>
</dbReference>
<dbReference type="Pfam" id="PF01546">
    <property type="entry name" value="Peptidase_M20"/>
    <property type="match status" value="1"/>
</dbReference>
<keyword evidence="1 4" id="KW-0378">Hydrolase</keyword>
<comment type="caution">
    <text evidence="4">The sequence shown here is derived from an EMBL/GenBank/DDBJ whole genome shotgun (WGS) entry which is preliminary data.</text>
</comment>
<dbReference type="InterPro" id="IPR017439">
    <property type="entry name" value="Amidohydrolase"/>
</dbReference>
<dbReference type="Pfam" id="PF07687">
    <property type="entry name" value="M20_dimer"/>
    <property type="match status" value="1"/>
</dbReference>
<keyword evidence="2" id="KW-0464">Manganese</keyword>
<keyword evidence="2" id="KW-0479">Metal-binding</keyword>
<feature type="binding site" evidence="2">
    <location>
        <position position="152"/>
    </location>
    <ligand>
        <name>Mn(2+)</name>
        <dbReference type="ChEBI" id="CHEBI:29035"/>
        <label>2</label>
    </ligand>
</feature>
<dbReference type="SUPFAM" id="SSF55031">
    <property type="entry name" value="Bacterial exopeptidase dimerisation domain"/>
    <property type="match status" value="1"/>
</dbReference>
<feature type="binding site" evidence="2">
    <location>
        <position position="116"/>
    </location>
    <ligand>
        <name>Mn(2+)</name>
        <dbReference type="ChEBI" id="CHEBI:29035"/>
        <label>2</label>
    </ligand>
</feature>
<evidence type="ECO:0000259" key="3">
    <source>
        <dbReference type="Pfam" id="PF07687"/>
    </source>
</evidence>
<feature type="binding site" evidence="2">
    <location>
        <position position="118"/>
    </location>
    <ligand>
        <name>Mn(2+)</name>
        <dbReference type="ChEBI" id="CHEBI:29035"/>
        <label>2</label>
    </ligand>
</feature>
<dbReference type="InterPro" id="IPR036264">
    <property type="entry name" value="Bact_exopeptidase_dim_dom"/>
</dbReference>
<evidence type="ECO:0000313" key="4">
    <source>
        <dbReference type="EMBL" id="RGE45817.1"/>
    </source>
</evidence>
<evidence type="ECO:0000256" key="2">
    <source>
        <dbReference type="PIRSR" id="PIRSR005962-1"/>
    </source>
</evidence>
<protein>
    <submittedName>
        <fullName evidence="4">Amidohydrolase</fullName>
    </submittedName>
</protein>
<dbReference type="Proteomes" id="UP000261948">
    <property type="component" value="Unassembled WGS sequence"/>
</dbReference>
<keyword evidence="5" id="KW-1185">Reference proteome</keyword>
<dbReference type="PANTHER" id="PTHR11014:SF63">
    <property type="entry name" value="METALLOPEPTIDASE, PUTATIVE (AFU_ORTHOLOGUE AFUA_6G09600)-RELATED"/>
    <property type="match status" value="1"/>
</dbReference>
<dbReference type="Gene3D" id="3.40.630.10">
    <property type="entry name" value="Zn peptidases"/>
    <property type="match status" value="1"/>
</dbReference>
<name>A0A373FPI4_COMTE</name>
<dbReference type="SUPFAM" id="SSF53187">
    <property type="entry name" value="Zn-dependent exopeptidases"/>
    <property type="match status" value="1"/>
</dbReference>
<sequence>MAAPLNPVHAEIHPPVLPEVAAIADEMLALRHDLHAHPELAYQEHRTGDIVATKLAEWGYEVHRGLGDTGVVGQLRCGDHESGKRLGLRADMDALPIREATGLPYASRHEGKMHACGHDGHTATLLAAAKVIAERKDQFHGTINLIFQPAEEGHGGAQKMVDQGLFDLFPCDALYAFHNEPGYPAGQFGFRSGVMYSSSDTAIITIRGKGGHGAMPHVAVDPIVVASHLVLALQTIRSREIDPNDMAVVTIGAIHAGDAPNVIPETCELRVTIRARCPEVRLQLRERITAMAHAQAAVHRATAEVDYKWRYPPVINDKAATDFAVGVARDFLGEEWLIPDLQPLQASDDFAIMLNQVPGNYFIVGNGMGEGGCMVHNAGYDFNDNLLPVTASYWVKLAEAYLGRNA</sequence>
<dbReference type="Gene3D" id="3.30.70.360">
    <property type="match status" value="1"/>
</dbReference>
<dbReference type="InterPro" id="IPR011650">
    <property type="entry name" value="Peptidase_M20_dimer"/>
</dbReference>
<organism evidence="4 5">
    <name type="scientific">Comamonas testosteroni</name>
    <name type="common">Pseudomonas testosteroni</name>
    <dbReference type="NCBI Taxonomy" id="285"/>
    <lineage>
        <taxon>Bacteria</taxon>
        <taxon>Pseudomonadati</taxon>
        <taxon>Pseudomonadota</taxon>
        <taxon>Betaproteobacteria</taxon>
        <taxon>Burkholderiales</taxon>
        <taxon>Comamonadaceae</taxon>
        <taxon>Comamonas</taxon>
    </lineage>
</organism>
<feature type="binding site" evidence="2">
    <location>
        <position position="178"/>
    </location>
    <ligand>
        <name>Mn(2+)</name>
        <dbReference type="ChEBI" id="CHEBI:29035"/>
        <label>2</label>
    </ligand>
</feature>
<dbReference type="OrthoDB" id="8875216at2"/>
<dbReference type="InterPro" id="IPR002933">
    <property type="entry name" value="Peptidase_M20"/>
</dbReference>
<gene>
    <name evidence="4" type="ORF">DZC30_07730</name>
</gene>
<evidence type="ECO:0000313" key="5">
    <source>
        <dbReference type="Proteomes" id="UP000261948"/>
    </source>
</evidence>
<feature type="binding site" evidence="2">
    <location>
        <position position="376"/>
    </location>
    <ligand>
        <name>Mn(2+)</name>
        <dbReference type="ChEBI" id="CHEBI:29035"/>
        <label>2</label>
    </ligand>
</feature>
<dbReference type="NCBIfam" id="TIGR01891">
    <property type="entry name" value="amidohydrolases"/>
    <property type="match status" value="1"/>
</dbReference>
<accession>A0A373FPI4</accession>
<proteinExistence type="predicted"/>
<dbReference type="AlphaFoldDB" id="A0A373FPI4"/>
<dbReference type="EMBL" id="QURR01000007">
    <property type="protein sequence ID" value="RGE45817.1"/>
    <property type="molecule type" value="Genomic_DNA"/>
</dbReference>
<dbReference type="PANTHER" id="PTHR11014">
    <property type="entry name" value="PEPTIDASE M20 FAMILY MEMBER"/>
    <property type="match status" value="1"/>
</dbReference>
<dbReference type="PIRSF" id="PIRSF005962">
    <property type="entry name" value="Pept_M20D_amidohydro"/>
    <property type="match status" value="1"/>
</dbReference>
<evidence type="ECO:0000256" key="1">
    <source>
        <dbReference type="ARBA" id="ARBA00022801"/>
    </source>
</evidence>
<comment type="cofactor">
    <cofactor evidence="2">
        <name>Mn(2+)</name>
        <dbReference type="ChEBI" id="CHEBI:29035"/>
    </cofactor>
    <text evidence="2">The Mn(2+) ion enhances activity.</text>
</comment>
<dbReference type="GO" id="GO:0019877">
    <property type="term" value="P:diaminopimelate biosynthetic process"/>
    <property type="evidence" value="ECO:0007669"/>
    <property type="project" value="UniProtKB-ARBA"/>
</dbReference>
<dbReference type="FunFam" id="3.30.70.360:FF:000001">
    <property type="entry name" value="N-acetyldiaminopimelate deacetylase"/>
    <property type="match status" value="1"/>
</dbReference>